<evidence type="ECO:0000256" key="2">
    <source>
        <dbReference type="ARBA" id="ARBA00022448"/>
    </source>
</evidence>
<keyword evidence="9 13" id="KW-0798">TonB box</keyword>
<gene>
    <name evidence="17" type="ORF">JYP50_16225</name>
</gene>
<reference evidence="17" key="1">
    <citation type="submission" date="2021-02" db="EMBL/GenBank/DDBJ databases">
        <title>PHA producing bacteria isolated from coastal sediment in Guangdong, Shenzhen.</title>
        <authorList>
            <person name="Zheng W."/>
            <person name="Yu S."/>
            <person name="Huang Y."/>
        </authorList>
    </citation>
    <scope>NUCLEOTIDE SEQUENCE</scope>
    <source>
        <strain evidence="17">TN14-10</strain>
    </source>
</reference>
<keyword evidence="10 12" id="KW-0472">Membrane</keyword>
<name>A0A939DII0_9GAMM</name>
<organism evidence="17 18">
    <name type="scientific">Parahaliea mediterranea</name>
    <dbReference type="NCBI Taxonomy" id="651086"/>
    <lineage>
        <taxon>Bacteria</taxon>
        <taxon>Pseudomonadati</taxon>
        <taxon>Pseudomonadota</taxon>
        <taxon>Gammaproteobacteria</taxon>
        <taxon>Cellvibrionales</taxon>
        <taxon>Halieaceae</taxon>
        <taxon>Parahaliea</taxon>
    </lineage>
</organism>
<comment type="caution">
    <text evidence="17">The sequence shown here is derived from an EMBL/GenBank/DDBJ whole genome shotgun (WGS) entry which is preliminary data.</text>
</comment>
<evidence type="ECO:0000256" key="6">
    <source>
        <dbReference type="ARBA" id="ARBA00022729"/>
    </source>
</evidence>
<keyword evidence="7" id="KW-0408">Iron</keyword>
<evidence type="ECO:0000256" key="7">
    <source>
        <dbReference type="ARBA" id="ARBA00023004"/>
    </source>
</evidence>
<dbReference type="RefSeq" id="WP_206561600.1">
    <property type="nucleotide sequence ID" value="NZ_JAFKCZ010000012.1"/>
</dbReference>
<evidence type="ECO:0000256" key="12">
    <source>
        <dbReference type="PROSITE-ProRule" id="PRU01360"/>
    </source>
</evidence>
<keyword evidence="8" id="KW-0406">Ion transport</keyword>
<comment type="subcellular location">
    <subcellularLocation>
        <location evidence="1 12">Cell outer membrane</location>
        <topology evidence="1 12">Multi-pass membrane protein</topology>
    </subcellularLocation>
</comment>
<dbReference type="Pfam" id="PF00593">
    <property type="entry name" value="TonB_dep_Rec_b-barrel"/>
    <property type="match status" value="1"/>
</dbReference>
<evidence type="ECO:0000259" key="15">
    <source>
        <dbReference type="Pfam" id="PF00593"/>
    </source>
</evidence>
<evidence type="ECO:0000256" key="1">
    <source>
        <dbReference type="ARBA" id="ARBA00004571"/>
    </source>
</evidence>
<evidence type="ECO:0000313" key="17">
    <source>
        <dbReference type="EMBL" id="MBN7798157.1"/>
    </source>
</evidence>
<dbReference type="PANTHER" id="PTHR32552:SF89">
    <property type="entry name" value="CATECHOLATE SIDEROPHORE RECEPTOR FIU"/>
    <property type="match status" value="1"/>
</dbReference>
<feature type="domain" description="TonB-dependent receptor-like beta-barrel" evidence="15">
    <location>
        <begin position="179"/>
        <end position="651"/>
    </location>
</feature>
<dbReference type="GO" id="GO:0009279">
    <property type="term" value="C:cell outer membrane"/>
    <property type="evidence" value="ECO:0007669"/>
    <property type="project" value="UniProtKB-SubCell"/>
</dbReference>
<evidence type="ECO:0000256" key="4">
    <source>
        <dbReference type="ARBA" id="ARBA00022496"/>
    </source>
</evidence>
<keyword evidence="2 12" id="KW-0813">Transport</keyword>
<protein>
    <submittedName>
        <fullName evidence="17">TonB-dependent receptor</fullName>
    </submittedName>
</protein>
<dbReference type="InterPro" id="IPR036942">
    <property type="entry name" value="Beta-barrel_TonB_sf"/>
</dbReference>
<keyword evidence="3 12" id="KW-1134">Transmembrane beta strand</keyword>
<evidence type="ECO:0000256" key="11">
    <source>
        <dbReference type="ARBA" id="ARBA00023237"/>
    </source>
</evidence>
<evidence type="ECO:0000256" key="13">
    <source>
        <dbReference type="RuleBase" id="RU003357"/>
    </source>
</evidence>
<comment type="similarity">
    <text evidence="12 13">Belongs to the TonB-dependent receptor family.</text>
</comment>
<sequence length="687" mass="76145">MNNAPELTLIAALLAASQPALATEETPRNPEHILVTATRLAQDGLPTPLSYTSIDDEALALTGHVHPNEIMQRVPGTWISRGNGQESLTALRSPVLTGAGGCGSFLMAADGISLRAPGFCNVNQLFEANTEQAGRIEVIKGPATALYGTSAMHGVINVLSPGPAEVPEQELSMEAGPDDYYRGRYRYSGRHGAHGFSLRANGTTDGGYLDDAGYDQQKLSLRHDYQGPRWRLRSVLEGSNLNQETAGFIQGYKVYEDDDLRTTNPNPEAYRDAWSLRAYSQASTELAGGAQLQLTPYYRNNGMAFLQHFLPWQAVEENGHESLGLRALLRGEAGDSDNWRWIAGAEAEYTEGWLKETQAEPFSPNQPAGVHYDYTVDALNAALFGQLSWQPAARWTLDGGLRLEHTGYDYDNHTGDGPACGTEASACRFYRPADRDDRFQDWSLNLGASYEFSQRQYLFTRFANGFRAPETAELYRLQAGQRVADLDSEQIENIELGIRGALDNGLEYSLSLYHMHKDDVIFQDADRQNVSGASTRHRGAELSLDYRLGEQWYTGLDFTVARHTYDGDAPLLGVDGNIDGNDIDTAPRRFGSARLGWLGARARAELEWVYLDEYYLEPTNRFRYDGHQLLNLRASTALGRGLSAAVRVTNLLDEDYAERADFGFGEYRYFVGQPRGVYLELSYLIGG</sequence>
<dbReference type="Pfam" id="PF07715">
    <property type="entry name" value="Plug"/>
    <property type="match status" value="1"/>
</dbReference>
<evidence type="ECO:0000256" key="3">
    <source>
        <dbReference type="ARBA" id="ARBA00022452"/>
    </source>
</evidence>
<evidence type="ECO:0000313" key="18">
    <source>
        <dbReference type="Proteomes" id="UP000664303"/>
    </source>
</evidence>
<dbReference type="AlphaFoldDB" id="A0A939DII0"/>
<keyword evidence="4" id="KW-0410">Iron transport</keyword>
<evidence type="ECO:0000256" key="5">
    <source>
        <dbReference type="ARBA" id="ARBA00022692"/>
    </source>
</evidence>
<dbReference type="GO" id="GO:0015344">
    <property type="term" value="F:siderophore uptake transmembrane transporter activity"/>
    <property type="evidence" value="ECO:0007669"/>
    <property type="project" value="TreeGrafter"/>
</dbReference>
<dbReference type="Gene3D" id="2.170.130.10">
    <property type="entry name" value="TonB-dependent receptor, plug domain"/>
    <property type="match status" value="1"/>
</dbReference>
<keyword evidence="5 12" id="KW-0812">Transmembrane</keyword>
<keyword evidence="6 14" id="KW-0732">Signal</keyword>
<accession>A0A939DII0</accession>
<dbReference type="EMBL" id="JAFKCZ010000012">
    <property type="protein sequence ID" value="MBN7798157.1"/>
    <property type="molecule type" value="Genomic_DNA"/>
</dbReference>
<feature type="domain" description="TonB-dependent receptor plug" evidence="16">
    <location>
        <begin position="47"/>
        <end position="155"/>
    </location>
</feature>
<evidence type="ECO:0000256" key="14">
    <source>
        <dbReference type="SAM" id="SignalP"/>
    </source>
</evidence>
<dbReference type="PROSITE" id="PS52016">
    <property type="entry name" value="TONB_DEPENDENT_REC_3"/>
    <property type="match status" value="1"/>
</dbReference>
<dbReference type="InterPro" id="IPR039426">
    <property type="entry name" value="TonB-dep_rcpt-like"/>
</dbReference>
<evidence type="ECO:0000256" key="10">
    <source>
        <dbReference type="ARBA" id="ARBA00023136"/>
    </source>
</evidence>
<evidence type="ECO:0000256" key="9">
    <source>
        <dbReference type="ARBA" id="ARBA00023077"/>
    </source>
</evidence>
<dbReference type="Proteomes" id="UP000664303">
    <property type="component" value="Unassembled WGS sequence"/>
</dbReference>
<dbReference type="InterPro" id="IPR037066">
    <property type="entry name" value="Plug_dom_sf"/>
</dbReference>
<dbReference type="CDD" id="cd01347">
    <property type="entry name" value="ligand_gated_channel"/>
    <property type="match status" value="1"/>
</dbReference>
<keyword evidence="18" id="KW-1185">Reference proteome</keyword>
<evidence type="ECO:0000259" key="16">
    <source>
        <dbReference type="Pfam" id="PF07715"/>
    </source>
</evidence>
<proteinExistence type="inferred from homology"/>
<feature type="signal peptide" evidence="14">
    <location>
        <begin position="1"/>
        <end position="22"/>
    </location>
</feature>
<keyword evidence="11 12" id="KW-0998">Cell outer membrane</keyword>
<dbReference type="InterPro" id="IPR000531">
    <property type="entry name" value="Beta-barrel_TonB"/>
</dbReference>
<dbReference type="InterPro" id="IPR012910">
    <property type="entry name" value="Plug_dom"/>
</dbReference>
<dbReference type="SUPFAM" id="SSF56935">
    <property type="entry name" value="Porins"/>
    <property type="match status" value="1"/>
</dbReference>
<dbReference type="Gene3D" id="2.40.170.20">
    <property type="entry name" value="TonB-dependent receptor, beta-barrel domain"/>
    <property type="match status" value="1"/>
</dbReference>
<feature type="chain" id="PRO_5037520286" evidence="14">
    <location>
        <begin position="23"/>
        <end position="687"/>
    </location>
</feature>
<evidence type="ECO:0000256" key="8">
    <source>
        <dbReference type="ARBA" id="ARBA00023065"/>
    </source>
</evidence>
<dbReference type="PANTHER" id="PTHR32552">
    <property type="entry name" value="FERRICHROME IRON RECEPTOR-RELATED"/>
    <property type="match status" value="1"/>
</dbReference>
<keyword evidence="17" id="KW-0675">Receptor</keyword>